<name>A0ABW3ML55_9PSEU</name>
<dbReference type="Gene3D" id="3.40.50.1240">
    <property type="entry name" value="Phosphoglycerate mutase-like"/>
    <property type="match status" value="1"/>
</dbReference>
<keyword evidence="2" id="KW-1185">Reference proteome</keyword>
<feature type="non-terminal residue" evidence="1">
    <location>
        <position position="1"/>
    </location>
</feature>
<dbReference type="Pfam" id="PF00300">
    <property type="entry name" value="His_Phos_1"/>
    <property type="match status" value="1"/>
</dbReference>
<sequence length="73" mass="7916">ADVDQRAARALAHVHGTRVLIVSHEMIGRVLLRNLLDLDPADILDRAQPNGVVYEVDAAARTLTEVRGYPGSS</sequence>
<dbReference type="EMBL" id="JBHTIS010003521">
    <property type="protein sequence ID" value="MFD1051348.1"/>
    <property type="molecule type" value="Genomic_DNA"/>
</dbReference>
<reference evidence="2" key="1">
    <citation type="journal article" date="2019" name="Int. J. Syst. Evol. Microbiol.">
        <title>The Global Catalogue of Microorganisms (GCM) 10K type strain sequencing project: providing services to taxonomists for standard genome sequencing and annotation.</title>
        <authorList>
            <consortium name="The Broad Institute Genomics Platform"/>
            <consortium name="The Broad Institute Genome Sequencing Center for Infectious Disease"/>
            <person name="Wu L."/>
            <person name="Ma J."/>
        </authorList>
    </citation>
    <scope>NUCLEOTIDE SEQUENCE [LARGE SCALE GENOMIC DNA]</scope>
    <source>
        <strain evidence="2">JCM 31486</strain>
    </source>
</reference>
<gene>
    <name evidence="1" type="ORF">ACFQ1S_40305</name>
</gene>
<accession>A0ABW3ML55</accession>
<dbReference type="SUPFAM" id="SSF53254">
    <property type="entry name" value="Phosphoglycerate mutase-like"/>
    <property type="match status" value="1"/>
</dbReference>
<dbReference type="InterPro" id="IPR029033">
    <property type="entry name" value="His_PPase_superfam"/>
</dbReference>
<comment type="caution">
    <text evidence="1">The sequence shown here is derived from an EMBL/GenBank/DDBJ whole genome shotgun (WGS) entry which is preliminary data.</text>
</comment>
<organism evidence="1 2">
    <name type="scientific">Kibdelosporangium lantanae</name>
    <dbReference type="NCBI Taxonomy" id="1497396"/>
    <lineage>
        <taxon>Bacteria</taxon>
        <taxon>Bacillati</taxon>
        <taxon>Actinomycetota</taxon>
        <taxon>Actinomycetes</taxon>
        <taxon>Pseudonocardiales</taxon>
        <taxon>Pseudonocardiaceae</taxon>
        <taxon>Kibdelosporangium</taxon>
    </lineage>
</organism>
<dbReference type="InterPro" id="IPR013078">
    <property type="entry name" value="His_Pase_superF_clade-1"/>
</dbReference>
<proteinExistence type="predicted"/>
<evidence type="ECO:0000313" key="1">
    <source>
        <dbReference type="EMBL" id="MFD1051348.1"/>
    </source>
</evidence>
<protein>
    <submittedName>
        <fullName evidence="1">Histidine phosphatase family protein</fullName>
    </submittedName>
</protein>
<dbReference type="Proteomes" id="UP001597045">
    <property type="component" value="Unassembled WGS sequence"/>
</dbReference>
<evidence type="ECO:0000313" key="2">
    <source>
        <dbReference type="Proteomes" id="UP001597045"/>
    </source>
</evidence>